<dbReference type="Gene3D" id="3.40.109.10">
    <property type="entry name" value="NADH Oxidase"/>
    <property type="match status" value="1"/>
</dbReference>
<accession>A0A4Y7RNR0</accession>
<dbReference type="OrthoDB" id="9812105at2"/>
<feature type="domain" description="Nitroreductase" evidence="3">
    <location>
        <begin position="7"/>
        <end position="64"/>
    </location>
</feature>
<gene>
    <name evidence="5" type="primary">nfrA2</name>
    <name evidence="5" type="ORF">Pmgp_02292</name>
</gene>
<dbReference type="InterPro" id="IPR029479">
    <property type="entry name" value="Nitroreductase"/>
</dbReference>
<dbReference type="GO" id="GO:0008752">
    <property type="term" value="F:FMN reductase [NAD(P)H] activity"/>
    <property type="evidence" value="ECO:0007669"/>
    <property type="project" value="UniProtKB-EC"/>
</dbReference>
<evidence type="ECO:0000256" key="2">
    <source>
        <dbReference type="ARBA" id="ARBA00023002"/>
    </source>
</evidence>
<reference evidence="5 6" key="1">
    <citation type="journal article" date="2018" name="Environ. Microbiol.">
        <title>Novel energy conservation strategies and behaviour of Pelotomaculum schinkii driving syntrophic propionate catabolism.</title>
        <authorList>
            <person name="Hidalgo-Ahumada C.A.P."/>
            <person name="Nobu M.K."/>
            <person name="Narihiro T."/>
            <person name="Tamaki H."/>
            <person name="Liu W.T."/>
            <person name="Kamagata Y."/>
            <person name="Stams A.J.M."/>
            <person name="Imachi H."/>
            <person name="Sousa D.Z."/>
        </authorList>
    </citation>
    <scope>NUCLEOTIDE SEQUENCE [LARGE SCALE GENOMIC DNA]</scope>
    <source>
        <strain evidence="5 6">MGP</strain>
    </source>
</reference>
<dbReference type="RefSeq" id="WP_134214120.1">
    <property type="nucleotide sequence ID" value="NZ_QFFZ01000025.1"/>
</dbReference>
<evidence type="ECO:0000313" key="6">
    <source>
        <dbReference type="Proteomes" id="UP000297597"/>
    </source>
</evidence>
<feature type="domain" description="Putative nitroreductase TM1586" evidence="4">
    <location>
        <begin position="103"/>
        <end position="165"/>
    </location>
</feature>
<evidence type="ECO:0000259" key="3">
    <source>
        <dbReference type="Pfam" id="PF00881"/>
    </source>
</evidence>
<dbReference type="Proteomes" id="UP000297597">
    <property type="component" value="Unassembled WGS sequence"/>
</dbReference>
<protein>
    <submittedName>
        <fullName evidence="5">FMN reductase (NAD(P)H)</fullName>
        <ecNumber evidence="5">1.5.1.39</ecNumber>
    </submittedName>
</protein>
<dbReference type="InterPro" id="IPR000415">
    <property type="entry name" value="Nitroreductase-like"/>
</dbReference>
<dbReference type="SUPFAM" id="SSF55469">
    <property type="entry name" value="FMN-dependent nitroreductase-like"/>
    <property type="match status" value="1"/>
</dbReference>
<keyword evidence="6" id="KW-1185">Reference proteome</keyword>
<evidence type="ECO:0000256" key="1">
    <source>
        <dbReference type="ARBA" id="ARBA00007118"/>
    </source>
</evidence>
<dbReference type="EMBL" id="QFFZ01000025">
    <property type="protein sequence ID" value="TEB10493.1"/>
    <property type="molecule type" value="Genomic_DNA"/>
</dbReference>
<dbReference type="Pfam" id="PF00881">
    <property type="entry name" value="Nitroreductase"/>
    <property type="match status" value="1"/>
</dbReference>
<sequence length="170" mass="18806">MDVLTAITGRRSIRAYKDIEVEEEKISKIIEAARLSPSAGNRQEWKFVIVRDKDARRKIAKAACNQSFIAEAPVIIAACATESEAVMPCGQKAYTVDLSIAVSYMILQAYELGLGTCWIGAFKEKEVKAVLGVPEQIPIVALFPVGYPNQDPAPRPRKSVEQIACFEKYQ</sequence>
<dbReference type="EC" id="1.5.1.39" evidence="5"/>
<dbReference type="PANTHER" id="PTHR43673">
    <property type="entry name" value="NAD(P)H NITROREDUCTASE YDGI-RELATED"/>
    <property type="match status" value="1"/>
</dbReference>
<keyword evidence="2 5" id="KW-0560">Oxidoreductase</keyword>
<comment type="caution">
    <text evidence="5">The sequence shown here is derived from an EMBL/GenBank/DDBJ whole genome shotgun (WGS) entry which is preliminary data.</text>
</comment>
<name>A0A4Y7RNR0_9FIRM</name>
<dbReference type="PANTHER" id="PTHR43673:SF10">
    <property type="entry name" value="NADH DEHYDROGENASE_NAD(P)H NITROREDUCTASE XCC3605-RELATED"/>
    <property type="match status" value="1"/>
</dbReference>
<dbReference type="Pfam" id="PF14512">
    <property type="entry name" value="TM1586_NiRdase"/>
    <property type="match status" value="1"/>
</dbReference>
<comment type="similarity">
    <text evidence="1">Belongs to the nitroreductase family.</text>
</comment>
<proteinExistence type="inferred from homology"/>
<evidence type="ECO:0000313" key="5">
    <source>
        <dbReference type="EMBL" id="TEB10493.1"/>
    </source>
</evidence>
<evidence type="ECO:0000259" key="4">
    <source>
        <dbReference type="Pfam" id="PF14512"/>
    </source>
</evidence>
<dbReference type="CDD" id="cd02139">
    <property type="entry name" value="nitroreductase"/>
    <property type="match status" value="1"/>
</dbReference>
<organism evidence="5 6">
    <name type="scientific">Pelotomaculum propionicicum</name>
    <dbReference type="NCBI Taxonomy" id="258475"/>
    <lineage>
        <taxon>Bacteria</taxon>
        <taxon>Bacillati</taxon>
        <taxon>Bacillota</taxon>
        <taxon>Clostridia</taxon>
        <taxon>Eubacteriales</taxon>
        <taxon>Desulfotomaculaceae</taxon>
        <taxon>Pelotomaculum</taxon>
    </lineage>
</organism>
<dbReference type="AlphaFoldDB" id="A0A4Y7RNR0"/>
<dbReference type="InterPro" id="IPR029478">
    <property type="entry name" value="TM1586_NiRdase"/>
</dbReference>